<name>A0ACC4CDC6_POPAL</name>
<accession>A0ACC4CDC6</accession>
<sequence>MVCSGLAISPLTALVMLNWCIGLQHLSSFIFIFEVNNVNWVHEDGVLPQPRRAKLGKRRKIFALACSSNAAESIITRIQGAMIYISGSARQQLSDYSMKLRHL</sequence>
<proteinExistence type="predicted"/>
<protein>
    <submittedName>
        <fullName evidence="1">Uncharacterized protein</fullName>
    </submittedName>
</protein>
<dbReference type="EMBL" id="RCHU02000005">
    <property type="protein sequence ID" value="KAL3593147.1"/>
    <property type="molecule type" value="Genomic_DNA"/>
</dbReference>
<dbReference type="Proteomes" id="UP000309997">
    <property type="component" value="Unassembled WGS sequence"/>
</dbReference>
<keyword evidence="2" id="KW-1185">Reference proteome</keyword>
<comment type="caution">
    <text evidence="1">The sequence shown here is derived from an EMBL/GenBank/DDBJ whole genome shotgun (WGS) entry which is preliminary data.</text>
</comment>
<evidence type="ECO:0000313" key="1">
    <source>
        <dbReference type="EMBL" id="KAL3593147.1"/>
    </source>
</evidence>
<gene>
    <name evidence="1" type="ORF">D5086_011787</name>
</gene>
<reference evidence="1 2" key="1">
    <citation type="journal article" date="2024" name="Plant Biotechnol. J.">
        <title>Genome and CRISPR/Cas9 system of a widespread forest tree (Populus alba) in the world.</title>
        <authorList>
            <person name="Liu Y.J."/>
            <person name="Jiang P.F."/>
            <person name="Han X.M."/>
            <person name="Li X.Y."/>
            <person name="Wang H.M."/>
            <person name="Wang Y.J."/>
            <person name="Wang X.X."/>
            <person name="Zeng Q.Y."/>
        </authorList>
    </citation>
    <scope>NUCLEOTIDE SEQUENCE [LARGE SCALE GENOMIC DNA]</scope>
    <source>
        <strain evidence="2">cv. PAL-ZL1</strain>
    </source>
</reference>
<organism evidence="1 2">
    <name type="scientific">Populus alba</name>
    <name type="common">White poplar</name>
    <dbReference type="NCBI Taxonomy" id="43335"/>
    <lineage>
        <taxon>Eukaryota</taxon>
        <taxon>Viridiplantae</taxon>
        <taxon>Streptophyta</taxon>
        <taxon>Embryophyta</taxon>
        <taxon>Tracheophyta</taxon>
        <taxon>Spermatophyta</taxon>
        <taxon>Magnoliopsida</taxon>
        <taxon>eudicotyledons</taxon>
        <taxon>Gunneridae</taxon>
        <taxon>Pentapetalae</taxon>
        <taxon>rosids</taxon>
        <taxon>fabids</taxon>
        <taxon>Malpighiales</taxon>
        <taxon>Salicaceae</taxon>
        <taxon>Saliceae</taxon>
        <taxon>Populus</taxon>
    </lineage>
</organism>
<evidence type="ECO:0000313" key="2">
    <source>
        <dbReference type="Proteomes" id="UP000309997"/>
    </source>
</evidence>